<dbReference type="Gene3D" id="2.60.40.10">
    <property type="entry name" value="Immunoglobulins"/>
    <property type="match status" value="1"/>
</dbReference>
<reference evidence="4" key="1">
    <citation type="submission" date="2016-06" db="UniProtKB">
        <authorList>
            <consortium name="WormBaseParasite"/>
        </authorList>
    </citation>
    <scope>IDENTIFICATION</scope>
</reference>
<dbReference type="Proteomes" id="UP000271098">
    <property type="component" value="Unassembled WGS sequence"/>
</dbReference>
<dbReference type="PANTHER" id="PTHR22050">
    <property type="entry name" value="RW1 PROTEIN HOMOLOG"/>
    <property type="match status" value="1"/>
</dbReference>
<gene>
    <name evidence="2" type="ORF">GPUH_LOCUS6384</name>
</gene>
<keyword evidence="3" id="KW-1185">Reference proteome</keyword>
<dbReference type="Pfam" id="PF24495">
    <property type="entry name" value="Ig_TMEM131_2"/>
    <property type="match status" value="1"/>
</dbReference>
<feature type="domain" description="TMEM131 second Ig-like" evidence="1">
    <location>
        <begin position="66"/>
        <end position="126"/>
    </location>
</feature>
<dbReference type="PANTHER" id="PTHR22050:SF0">
    <property type="entry name" value="TRANSMEMBRANE PROTEIN 131 HOMOLOG"/>
    <property type="match status" value="1"/>
</dbReference>
<accession>A0A183DCE3</accession>
<dbReference type="GO" id="GO:0016020">
    <property type="term" value="C:membrane"/>
    <property type="evidence" value="ECO:0007669"/>
    <property type="project" value="TreeGrafter"/>
</dbReference>
<evidence type="ECO:0000313" key="2">
    <source>
        <dbReference type="EMBL" id="VDK54520.1"/>
    </source>
</evidence>
<dbReference type="InterPro" id="IPR039877">
    <property type="entry name" value="TMEM131-like"/>
</dbReference>
<dbReference type="OrthoDB" id="168404at2759"/>
<proteinExistence type="predicted"/>
<protein>
    <submittedName>
        <fullName evidence="4">TMEM131_like domain-containing protein</fullName>
    </submittedName>
</protein>
<evidence type="ECO:0000259" key="1">
    <source>
        <dbReference type="Pfam" id="PF24495"/>
    </source>
</evidence>
<dbReference type="AlphaFoldDB" id="A0A183DCE3"/>
<dbReference type="InterPro" id="IPR013783">
    <property type="entry name" value="Ig-like_fold"/>
</dbReference>
<evidence type="ECO:0000313" key="3">
    <source>
        <dbReference type="Proteomes" id="UP000271098"/>
    </source>
</evidence>
<organism evidence="4">
    <name type="scientific">Gongylonema pulchrum</name>
    <dbReference type="NCBI Taxonomy" id="637853"/>
    <lineage>
        <taxon>Eukaryota</taxon>
        <taxon>Metazoa</taxon>
        <taxon>Ecdysozoa</taxon>
        <taxon>Nematoda</taxon>
        <taxon>Chromadorea</taxon>
        <taxon>Rhabditida</taxon>
        <taxon>Spirurina</taxon>
        <taxon>Spiruromorpha</taxon>
        <taxon>Spiruroidea</taxon>
        <taxon>Gongylonematidae</taxon>
        <taxon>Gongylonema</taxon>
    </lineage>
</organism>
<evidence type="ECO:0000313" key="4">
    <source>
        <dbReference type="WBParaSite" id="GPUH_0000639301-mRNA-1"/>
    </source>
</evidence>
<name>A0A183DCE3_9BILA</name>
<sequence length="129" mass="13941">MGVPRQQEVRIHNPTASTTVNPGDATTFSVVFLPRQEGTIENVLFVHSSLGTFTYSVRGKGTGSAYRIRPLVGGKLPVNGTLISPVQLHNPHPTTLRVTEIYTSGGDLHLELPQIGSQTQHSATLWVSL</sequence>
<dbReference type="InterPro" id="IPR056311">
    <property type="entry name" value="TMEM131_Ig_2"/>
</dbReference>
<reference evidence="2 3" key="2">
    <citation type="submission" date="2018-11" db="EMBL/GenBank/DDBJ databases">
        <authorList>
            <consortium name="Pathogen Informatics"/>
        </authorList>
    </citation>
    <scope>NUCLEOTIDE SEQUENCE [LARGE SCALE GENOMIC DNA]</scope>
</reference>
<dbReference type="EMBL" id="UYRT01014893">
    <property type="protein sequence ID" value="VDK54520.1"/>
    <property type="molecule type" value="Genomic_DNA"/>
</dbReference>
<dbReference type="WBParaSite" id="GPUH_0000639301-mRNA-1">
    <property type="protein sequence ID" value="GPUH_0000639301-mRNA-1"/>
    <property type="gene ID" value="GPUH_0000639301"/>
</dbReference>